<dbReference type="EMBL" id="UYJE01005867">
    <property type="protein sequence ID" value="VDI41163.1"/>
    <property type="molecule type" value="Genomic_DNA"/>
</dbReference>
<dbReference type="OrthoDB" id="6068876at2759"/>
<feature type="signal peptide" evidence="2">
    <location>
        <begin position="1"/>
        <end position="26"/>
    </location>
</feature>
<feature type="region of interest" description="Disordered" evidence="1">
    <location>
        <begin position="30"/>
        <end position="88"/>
    </location>
</feature>
<reference evidence="3" key="1">
    <citation type="submission" date="2018-11" db="EMBL/GenBank/DDBJ databases">
        <authorList>
            <person name="Alioto T."/>
            <person name="Alioto T."/>
        </authorList>
    </citation>
    <scope>NUCLEOTIDE SEQUENCE</scope>
</reference>
<accession>A0A8B6EWW8</accession>
<dbReference type="Proteomes" id="UP000596742">
    <property type="component" value="Unassembled WGS sequence"/>
</dbReference>
<proteinExistence type="predicted"/>
<evidence type="ECO:0000256" key="1">
    <source>
        <dbReference type="SAM" id="MobiDB-lite"/>
    </source>
</evidence>
<keyword evidence="2" id="KW-0732">Signal</keyword>
<feature type="chain" id="PRO_5032549918" evidence="2">
    <location>
        <begin position="27"/>
        <end position="508"/>
    </location>
</feature>
<protein>
    <submittedName>
        <fullName evidence="3">Uncharacterized protein</fullName>
    </submittedName>
</protein>
<gene>
    <name evidence="3" type="ORF">MGAL_10B001380</name>
</gene>
<evidence type="ECO:0000313" key="4">
    <source>
        <dbReference type="Proteomes" id="UP000596742"/>
    </source>
</evidence>
<dbReference type="AlphaFoldDB" id="A0A8B6EWW8"/>
<sequence length="508" mass="56434">MFGYGVKVFSFLGFAVTTLLISVTNGQPGPPPWQGGSMNAIPDADGNWQYVGEPNGQDDSQPTEPFTGDKVPIRLNSPMPQGGRRPRPMRLNGVGAVNTGETGFVNPQSPGRNPQNLNNRFGDSKGNMTQFMRGVMRKGKGVMNKIMQAIKSGNNSSVFISRQSRQFLPSACTQEMLQIQTDCFSKNGYTMDSFFHTLRNGSFSDTKQSSSIDGLKEQLCKKRQGILDCAIPAIIGKRDKPPCLDVHDYNFGQEMALKGLRIVQDVCETGLLPPSPICVPLVNREMQRCYTKVGFSPDMFISDDKDVEGAVIGKDMDAAQKFCGSRKQLYDCMRLVMKNCPQAEEYLMMSGHDQTAIEKSIDVLCDNKKVYVDGLNCFQTPSETVHNCIDVMSSQTLDLEARQMWKSMSKDDFLKEFCRIRVQHMECDTTAWKESCHEVTVGLKNEFQCAMLPGICHNITEIDDILHNNVCRRQAFLQALRSSYGGASTPSSWVLSIALAVGLSLFFL</sequence>
<name>A0A8B6EWW8_MYTGA</name>
<evidence type="ECO:0000313" key="3">
    <source>
        <dbReference type="EMBL" id="VDI41163.1"/>
    </source>
</evidence>
<organism evidence="3 4">
    <name type="scientific">Mytilus galloprovincialis</name>
    <name type="common">Mediterranean mussel</name>
    <dbReference type="NCBI Taxonomy" id="29158"/>
    <lineage>
        <taxon>Eukaryota</taxon>
        <taxon>Metazoa</taxon>
        <taxon>Spiralia</taxon>
        <taxon>Lophotrochozoa</taxon>
        <taxon>Mollusca</taxon>
        <taxon>Bivalvia</taxon>
        <taxon>Autobranchia</taxon>
        <taxon>Pteriomorphia</taxon>
        <taxon>Mytilida</taxon>
        <taxon>Mytiloidea</taxon>
        <taxon>Mytilidae</taxon>
        <taxon>Mytilinae</taxon>
        <taxon>Mytilus</taxon>
    </lineage>
</organism>
<evidence type="ECO:0000256" key="2">
    <source>
        <dbReference type="SAM" id="SignalP"/>
    </source>
</evidence>
<comment type="caution">
    <text evidence="3">The sequence shown here is derived from an EMBL/GenBank/DDBJ whole genome shotgun (WGS) entry which is preliminary data.</text>
</comment>
<keyword evidence="4" id="KW-1185">Reference proteome</keyword>